<organism evidence="1 2">
    <name type="scientific">Gulosibacter macacae</name>
    <dbReference type="NCBI Taxonomy" id="2488791"/>
    <lineage>
        <taxon>Bacteria</taxon>
        <taxon>Bacillati</taxon>
        <taxon>Actinomycetota</taxon>
        <taxon>Actinomycetes</taxon>
        <taxon>Micrococcales</taxon>
        <taxon>Microbacteriaceae</taxon>
        <taxon>Gulosibacter</taxon>
    </lineage>
</organism>
<dbReference type="EMBL" id="RQVS01000014">
    <property type="protein sequence ID" value="RRJ85915.1"/>
    <property type="molecule type" value="Genomic_DNA"/>
</dbReference>
<protein>
    <submittedName>
        <fullName evidence="1">Uncharacterized protein</fullName>
    </submittedName>
</protein>
<reference evidence="1 2" key="1">
    <citation type="submission" date="2018-11" db="EMBL/GenBank/DDBJ databases">
        <title>YIM 102482-1 draft genome.</title>
        <authorList>
            <person name="Li G."/>
            <person name="Jiang Y."/>
        </authorList>
    </citation>
    <scope>NUCLEOTIDE SEQUENCE [LARGE SCALE GENOMIC DNA]</scope>
    <source>
        <strain evidence="1 2">YIM 102482-1</strain>
    </source>
</reference>
<dbReference type="Proteomes" id="UP000274391">
    <property type="component" value="Unassembled WGS sequence"/>
</dbReference>
<comment type="caution">
    <text evidence="1">The sequence shown here is derived from an EMBL/GenBank/DDBJ whole genome shotgun (WGS) entry which is preliminary data.</text>
</comment>
<keyword evidence="2" id="KW-1185">Reference proteome</keyword>
<dbReference type="AlphaFoldDB" id="A0A3P3VT36"/>
<name>A0A3P3VT36_9MICO</name>
<accession>A0A3P3VT36</accession>
<sequence length="280" mass="32468">MDKYLDALVELPDLLEHLAHIVMPGAHLGDGQPRSRDLTPAPVRLGPLDQVDFSFAELWKMESYFREVLNRHNFASTEHMVRRAVNGEEVGVQLVVTDDPDTLRTWTINLTGRLRAWWPDVVAHSAWPIYRDLMDVWAIRPMRQWPLEGRAPVAQRPRKCPECGAEVWADLQLDGVRCDTCRWERRAERWRPVAQAATELGRSRRSLEEWISVGGVTCIKRNGKRHVELGECEEWRDYLEAKRRRNLRLKAKYRPEVEAVETESGDWEIVLPELHSPVVG</sequence>
<gene>
    <name evidence="1" type="ORF">EG850_11050</name>
</gene>
<evidence type="ECO:0000313" key="2">
    <source>
        <dbReference type="Proteomes" id="UP000274391"/>
    </source>
</evidence>
<proteinExistence type="predicted"/>
<evidence type="ECO:0000313" key="1">
    <source>
        <dbReference type="EMBL" id="RRJ85915.1"/>
    </source>
</evidence>
<dbReference type="OrthoDB" id="5116368at2"/>
<dbReference type="RefSeq" id="WP_124973448.1">
    <property type="nucleotide sequence ID" value="NZ_RQVS01000014.1"/>
</dbReference>